<keyword evidence="5 6" id="KW-0472">Membrane</keyword>
<dbReference type="AlphaFoldDB" id="A0A5C4XS75"/>
<dbReference type="PANTHER" id="PTHR30028:SF0">
    <property type="entry name" value="PROTEIN ALUMINUM SENSITIVE 3"/>
    <property type="match status" value="1"/>
</dbReference>
<evidence type="ECO:0000256" key="6">
    <source>
        <dbReference type="SAM" id="Phobius"/>
    </source>
</evidence>
<evidence type="ECO:0000256" key="1">
    <source>
        <dbReference type="ARBA" id="ARBA00004141"/>
    </source>
</evidence>
<feature type="transmembrane region" description="Helical" evidence="6">
    <location>
        <begin position="191"/>
        <end position="213"/>
    </location>
</feature>
<evidence type="ECO:0000313" key="8">
    <source>
        <dbReference type="Proteomes" id="UP000311605"/>
    </source>
</evidence>
<comment type="subcellular location">
    <subcellularLocation>
        <location evidence="1">Membrane</location>
        <topology evidence="1">Multi-pass membrane protein</topology>
    </subcellularLocation>
</comment>
<dbReference type="GO" id="GO:0005886">
    <property type="term" value="C:plasma membrane"/>
    <property type="evidence" value="ECO:0007669"/>
    <property type="project" value="TreeGrafter"/>
</dbReference>
<feature type="transmembrane region" description="Helical" evidence="6">
    <location>
        <begin position="64"/>
        <end position="83"/>
    </location>
</feature>
<protein>
    <submittedName>
        <fullName evidence="7">ABC transporter permease</fullName>
    </submittedName>
</protein>
<feature type="transmembrane region" description="Helical" evidence="6">
    <location>
        <begin position="39"/>
        <end position="58"/>
    </location>
</feature>
<comment type="similarity">
    <text evidence="2">Belongs to the UPF0014 family.</text>
</comment>
<accession>A0A5C4XS75</accession>
<gene>
    <name evidence="7" type="ORF">FHP24_08270</name>
</gene>
<organism evidence="7 8">
    <name type="scientific">Aliirhizobium smilacinae</name>
    <dbReference type="NCBI Taxonomy" id="1395944"/>
    <lineage>
        <taxon>Bacteria</taxon>
        <taxon>Pseudomonadati</taxon>
        <taxon>Pseudomonadota</taxon>
        <taxon>Alphaproteobacteria</taxon>
        <taxon>Hyphomicrobiales</taxon>
        <taxon>Rhizobiaceae</taxon>
        <taxon>Aliirhizobium</taxon>
    </lineage>
</organism>
<dbReference type="RefSeq" id="WP_139675385.1">
    <property type="nucleotide sequence ID" value="NZ_VDMN01000001.1"/>
</dbReference>
<dbReference type="Pfam" id="PF03649">
    <property type="entry name" value="UPF0014"/>
    <property type="match status" value="1"/>
</dbReference>
<sequence>MNGLVFGPGELALAAALVLVNAGFSAAFSLGIHRSVLIAAARMVAQLLLVGLVLGFIFTRADHWLSIVVLAAMLVAATFEVGSRQRNKLAGFWHYGLSGIAVSGGTMLVAAFALLTVSASDDWTAPRVVIPIFGIILGSAMSASSIALNNMFEGVSSQRAAIEAQLSLGRTRAQAMAPLMQRAIYAGTLPVLNQMAGAGVITLPGIMSGQILAGANPLVAAQSQIFLMLLLCAASTASVVTAVWLAAKSLSDDRERLRLDRFRAKKS</sequence>
<dbReference type="OrthoDB" id="9791807at2"/>
<feature type="transmembrane region" description="Helical" evidence="6">
    <location>
        <begin position="12"/>
        <end position="32"/>
    </location>
</feature>
<evidence type="ECO:0000313" key="7">
    <source>
        <dbReference type="EMBL" id="TNM66189.1"/>
    </source>
</evidence>
<evidence type="ECO:0000256" key="2">
    <source>
        <dbReference type="ARBA" id="ARBA00005268"/>
    </source>
</evidence>
<keyword evidence="3 6" id="KW-0812">Transmembrane</keyword>
<feature type="transmembrane region" description="Helical" evidence="6">
    <location>
        <begin position="95"/>
        <end position="116"/>
    </location>
</feature>
<feature type="transmembrane region" description="Helical" evidence="6">
    <location>
        <begin position="225"/>
        <end position="247"/>
    </location>
</feature>
<comment type="caution">
    <text evidence="7">The sequence shown here is derived from an EMBL/GenBank/DDBJ whole genome shotgun (WGS) entry which is preliminary data.</text>
</comment>
<dbReference type="EMBL" id="VDMN01000001">
    <property type="protein sequence ID" value="TNM66189.1"/>
    <property type="molecule type" value="Genomic_DNA"/>
</dbReference>
<proteinExistence type="inferred from homology"/>
<evidence type="ECO:0000256" key="4">
    <source>
        <dbReference type="ARBA" id="ARBA00022989"/>
    </source>
</evidence>
<name>A0A5C4XS75_9HYPH</name>
<feature type="transmembrane region" description="Helical" evidence="6">
    <location>
        <begin position="128"/>
        <end position="149"/>
    </location>
</feature>
<keyword evidence="8" id="KW-1185">Reference proteome</keyword>
<dbReference type="Proteomes" id="UP000311605">
    <property type="component" value="Unassembled WGS sequence"/>
</dbReference>
<evidence type="ECO:0000256" key="3">
    <source>
        <dbReference type="ARBA" id="ARBA00022692"/>
    </source>
</evidence>
<evidence type="ECO:0000256" key="5">
    <source>
        <dbReference type="ARBA" id="ARBA00023136"/>
    </source>
</evidence>
<reference evidence="7 8" key="1">
    <citation type="submission" date="2019-06" db="EMBL/GenBank/DDBJ databases">
        <title>The draft genome of Rhizobium smilacinae PTYR-5.</title>
        <authorList>
            <person name="Liu L."/>
            <person name="Li L."/>
            <person name="Zhang X."/>
        </authorList>
    </citation>
    <scope>NUCLEOTIDE SEQUENCE [LARGE SCALE GENOMIC DNA]</scope>
    <source>
        <strain evidence="7 8">PTYR-5</strain>
    </source>
</reference>
<dbReference type="InterPro" id="IPR005226">
    <property type="entry name" value="UPF0014_fam"/>
</dbReference>
<keyword evidence="4 6" id="KW-1133">Transmembrane helix</keyword>
<dbReference type="PANTHER" id="PTHR30028">
    <property type="entry name" value="UPF0014 INNER MEMBRANE PROTEIN YBBM-RELATED"/>
    <property type="match status" value="1"/>
</dbReference>